<accession>A0ABV2FL04</accession>
<reference evidence="1 2" key="1">
    <citation type="submission" date="2024-06" db="EMBL/GenBank/DDBJ databases">
        <title>Genomic Encyclopedia of Type Strains, Phase IV (KMG-IV): sequencing the most valuable type-strain genomes for metagenomic binning, comparative biology and taxonomic classification.</title>
        <authorList>
            <person name="Goeker M."/>
        </authorList>
    </citation>
    <scope>NUCLEOTIDE SEQUENCE [LARGE SCALE GENOMIC DNA]</scope>
    <source>
        <strain evidence="1 2">DSM 28303</strain>
    </source>
</reference>
<comment type="caution">
    <text evidence="1">The sequence shown here is derived from an EMBL/GenBank/DDBJ whole genome shotgun (WGS) entry which is preliminary data.</text>
</comment>
<gene>
    <name evidence="1" type="ORF">ABID29_002424</name>
</gene>
<dbReference type="EMBL" id="JBEPLO010000045">
    <property type="protein sequence ID" value="MET3559274.1"/>
    <property type="molecule type" value="Genomic_DNA"/>
</dbReference>
<evidence type="ECO:0000313" key="2">
    <source>
        <dbReference type="Proteomes" id="UP001549122"/>
    </source>
</evidence>
<name>A0ABV2FL04_9STRE</name>
<proteinExistence type="predicted"/>
<dbReference type="RefSeq" id="WP_354366348.1">
    <property type="nucleotide sequence ID" value="NZ_JBEPLO010000045.1"/>
</dbReference>
<protein>
    <submittedName>
        <fullName evidence="1">Uncharacterized protein</fullName>
    </submittedName>
</protein>
<keyword evidence="2" id="KW-1185">Reference proteome</keyword>
<evidence type="ECO:0000313" key="1">
    <source>
        <dbReference type="EMBL" id="MET3559274.1"/>
    </source>
</evidence>
<organism evidence="1 2">
    <name type="scientific">Streptococcus rupicaprae</name>
    <dbReference type="NCBI Taxonomy" id="759619"/>
    <lineage>
        <taxon>Bacteria</taxon>
        <taxon>Bacillati</taxon>
        <taxon>Bacillota</taxon>
        <taxon>Bacilli</taxon>
        <taxon>Lactobacillales</taxon>
        <taxon>Streptococcaceae</taxon>
        <taxon>Streptococcus</taxon>
    </lineage>
</organism>
<dbReference type="Proteomes" id="UP001549122">
    <property type="component" value="Unassembled WGS sequence"/>
</dbReference>
<sequence length="161" mass="19043">MQDNIVFKTIWYDEVEDFFEIELTAQNKFITARQNCYLSNDNLNEIYNDLLLYLNYPNLTKLIVGGELSSNSPLGFSMTFLPVKRNSEVIIEMDMKIGDSLDSNHRCQFYISTSIYYLENLKKVLLKLAQKYSFEEILYMTVKSLWYSVKTWGFIFKEIDL</sequence>